<evidence type="ECO:0000256" key="2">
    <source>
        <dbReference type="PIRSR" id="PIRSR600888-3"/>
    </source>
</evidence>
<dbReference type="EMBL" id="MGFG01000031">
    <property type="protein sequence ID" value="OGM00503.1"/>
    <property type="molecule type" value="Genomic_DNA"/>
</dbReference>
<dbReference type="Proteomes" id="UP000176988">
    <property type="component" value="Unassembled WGS sequence"/>
</dbReference>
<dbReference type="InterPro" id="IPR014710">
    <property type="entry name" value="RmlC-like_jellyroll"/>
</dbReference>
<dbReference type="PANTHER" id="PTHR21047:SF2">
    <property type="entry name" value="THYMIDINE DIPHOSPHO-4-KETO-RHAMNOSE 3,5-EPIMERASE"/>
    <property type="match status" value="1"/>
</dbReference>
<protein>
    <recommendedName>
        <fullName evidence="3">dTDP-4-dehydrorhamnose 3,5-epimerase</fullName>
        <ecNumber evidence="3">5.1.3.13</ecNumber>
    </recommendedName>
    <alternativeName>
        <fullName evidence="3">Thymidine diphospho-4-keto-rhamnose 3,5-epimerase</fullName>
    </alternativeName>
</protein>
<evidence type="ECO:0000256" key="1">
    <source>
        <dbReference type="PIRSR" id="PIRSR600888-1"/>
    </source>
</evidence>
<sequence length="193" mass="21752">MKTIETGIAGLLMVEPQVFGDARGWFMEAHSRTKFEALSIESDVVQINHSFSTKGVLRGLHYQAPPNDQTKLVRCLRGSLYDVAVDIRVGSPTFGRWFGVELSAENRKMLFVPSGFAHGFYSIEDNELMYLCGRSGYNKESEGGLRFNADDLGIVWPLDGEPTVNERDRNFPTLSELQSPFVWQEEKVKELAI</sequence>
<dbReference type="InterPro" id="IPR011051">
    <property type="entry name" value="RmlC_Cupin_sf"/>
</dbReference>
<dbReference type="InterPro" id="IPR000888">
    <property type="entry name" value="RmlC-like"/>
</dbReference>
<comment type="caution">
    <text evidence="4">The sequence shown here is derived from an EMBL/GenBank/DDBJ whole genome shotgun (WGS) entry which is preliminary data.</text>
</comment>
<evidence type="ECO:0000256" key="3">
    <source>
        <dbReference type="RuleBase" id="RU364069"/>
    </source>
</evidence>
<dbReference type="PANTHER" id="PTHR21047">
    <property type="entry name" value="DTDP-6-DEOXY-D-GLUCOSE-3,5 EPIMERASE"/>
    <property type="match status" value="1"/>
</dbReference>
<accession>A0A1F7WCH1</accession>
<reference evidence="4 5" key="1">
    <citation type="journal article" date="2016" name="Nat. Commun.">
        <title>Thousands of microbial genomes shed light on interconnected biogeochemical processes in an aquifer system.</title>
        <authorList>
            <person name="Anantharaman K."/>
            <person name="Brown C.T."/>
            <person name="Hug L.A."/>
            <person name="Sharon I."/>
            <person name="Castelle C.J."/>
            <person name="Probst A.J."/>
            <person name="Thomas B.C."/>
            <person name="Singh A."/>
            <person name="Wilkins M.J."/>
            <person name="Karaoz U."/>
            <person name="Brodie E.L."/>
            <person name="Williams K.H."/>
            <person name="Hubbard S.S."/>
            <person name="Banfield J.F."/>
        </authorList>
    </citation>
    <scope>NUCLEOTIDE SEQUENCE [LARGE SCALE GENOMIC DNA]</scope>
</reference>
<comment type="subunit">
    <text evidence="3">Homodimer.</text>
</comment>
<dbReference type="GO" id="GO:0008830">
    <property type="term" value="F:dTDP-4-dehydrorhamnose 3,5-epimerase activity"/>
    <property type="evidence" value="ECO:0007669"/>
    <property type="project" value="UniProtKB-UniRule"/>
</dbReference>
<gene>
    <name evidence="4" type="ORF">A2480_01390</name>
</gene>
<name>A0A1F7WCH1_9BACT</name>
<dbReference type="CDD" id="cd00438">
    <property type="entry name" value="cupin_RmlC"/>
    <property type="match status" value="1"/>
</dbReference>
<dbReference type="GO" id="GO:0019305">
    <property type="term" value="P:dTDP-rhamnose biosynthetic process"/>
    <property type="evidence" value="ECO:0007669"/>
    <property type="project" value="UniProtKB-UniRule"/>
</dbReference>
<dbReference type="STRING" id="1802424.A2480_01390"/>
<feature type="site" description="Participates in a stacking interaction with the thymidine ring of dTDP-4-oxo-6-deoxyglucose" evidence="2">
    <location>
        <position position="137"/>
    </location>
</feature>
<dbReference type="GO" id="GO:0005829">
    <property type="term" value="C:cytosol"/>
    <property type="evidence" value="ECO:0007669"/>
    <property type="project" value="TreeGrafter"/>
</dbReference>
<organism evidence="4 5">
    <name type="scientific">Candidatus Uhrbacteria bacterium RIFOXYC2_FULL_47_19</name>
    <dbReference type="NCBI Taxonomy" id="1802424"/>
    <lineage>
        <taxon>Bacteria</taxon>
        <taxon>Candidatus Uhriibacteriota</taxon>
    </lineage>
</organism>
<dbReference type="GO" id="GO:0000271">
    <property type="term" value="P:polysaccharide biosynthetic process"/>
    <property type="evidence" value="ECO:0007669"/>
    <property type="project" value="TreeGrafter"/>
</dbReference>
<comment type="function">
    <text evidence="3">Catalyzes the epimerization of the C3' and C5'positions of dTDP-6-deoxy-D-xylo-4-hexulose, forming dTDP-6-deoxy-L-lyxo-4-hexulose.</text>
</comment>
<dbReference type="AlphaFoldDB" id="A0A1F7WCH1"/>
<comment type="catalytic activity">
    <reaction evidence="3">
        <text>dTDP-4-dehydro-6-deoxy-alpha-D-glucose = dTDP-4-dehydro-beta-L-rhamnose</text>
        <dbReference type="Rhea" id="RHEA:16969"/>
        <dbReference type="ChEBI" id="CHEBI:57649"/>
        <dbReference type="ChEBI" id="CHEBI:62830"/>
        <dbReference type="EC" id="5.1.3.13"/>
    </reaction>
</comment>
<comment type="pathway">
    <text evidence="3">Carbohydrate biosynthesis; dTDP-L-rhamnose biosynthesis.</text>
</comment>
<dbReference type="EC" id="5.1.3.13" evidence="3"/>
<evidence type="ECO:0000313" key="4">
    <source>
        <dbReference type="EMBL" id="OGM00503.1"/>
    </source>
</evidence>
<feature type="active site" description="Proton donor" evidence="1">
    <location>
        <position position="130"/>
    </location>
</feature>
<dbReference type="Gene3D" id="2.60.120.10">
    <property type="entry name" value="Jelly Rolls"/>
    <property type="match status" value="1"/>
</dbReference>
<proteinExistence type="inferred from homology"/>
<dbReference type="NCBIfam" id="TIGR01221">
    <property type="entry name" value="rmlC"/>
    <property type="match status" value="1"/>
</dbReference>
<dbReference type="Pfam" id="PF00908">
    <property type="entry name" value="dTDP_sugar_isom"/>
    <property type="match status" value="1"/>
</dbReference>
<keyword evidence="3" id="KW-0413">Isomerase</keyword>
<dbReference type="UniPathway" id="UPA00124"/>
<evidence type="ECO:0000313" key="5">
    <source>
        <dbReference type="Proteomes" id="UP000176988"/>
    </source>
</evidence>
<dbReference type="SUPFAM" id="SSF51182">
    <property type="entry name" value="RmlC-like cupins"/>
    <property type="match status" value="1"/>
</dbReference>
<comment type="similarity">
    <text evidence="3">Belongs to the dTDP-4-dehydrorhamnose 3,5-epimerase family.</text>
</comment>
<feature type="active site" description="Proton acceptor" evidence="1">
    <location>
        <position position="61"/>
    </location>
</feature>